<proteinExistence type="predicted"/>
<sequence length="128" mass="14560">MNFERLSFGVGPILKGMGRSKVREILGDFDEFSKNSFARNTADNFYKHRVHVFYSEYDIVEGVEFMSGANLSIGEIKVFDENLEDFLKKASDNGLNFEKDDLGAVLPDVEASLFCPDGFYIKSVYFEL</sequence>
<evidence type="ECO:0000313" key="2">
    <source>
        <dbReference type="Proteomes" id="UP000576603"/>
    </source>
</evidence>
<accession>A0AAW3U2T0</accession>
<name>A0AAW3U2T0_XANEU</name>
<protein>
    <submittedName>
        <fullName evidence="1">Uncharacterized protein</fullName>
    </submittedName>
</protein>
<comment type="caution">
    <text evidence="1">The sequence shown here is derived from an EMBL/GenBank/DDBJ whole genome shotgun (WGS) entry which is preliminary data.</text>
</comment>
<evidence type="ECO:0000313" key="1">
    <source>
        <dbReference type="EMBL" id="MBB4723189.1"/>
    </source>
</evidence>
<organism evidence="1 2">
    <name type="scientific">Xanthomonas euvesicatoria</name>
    <dbReference type="NCBI Taxonomy" id="456327"/>
    <lineage>
        <taxon>Bacteria</taxon>
        <taxon>Pseudomonadati</taxon>
        <taxon>Pseudomonadota</taxon>
        <taxon>Gammaproteobacteria</taxon>
        <taxon>Lysobacterales</taxon>
        <taxon>Lysobacteraceae</taxon>
        <taxon>Xanthomonas</taxon>
    </lineage>
</organism>
<gene>
    <name evidence="1" type="ORF">FHY32_001526</name>
</gene>
<dbReference type="RefSeq" id="WP_184420798.1">
    <property type="nucleotide sequence ID" value="NZ_JACHNK010000003.1"/>
</dbReference>
<dbReference type="EMBL" id="JACHNL010000003">
    <property type="protein sequence ID" value="MBB4723189.1"/>
    <property type="molecule type" value="Genomic_DNA"/>
</dbReference>
<dbReference type="AlphaFoldDB" id="A0AAW3U2T0"/>
<reference evidence="1 2" key="1">
    <citation type="submission" date="2020-08" db="EMBL/GenBank/DDBJ databases">
        <title>Studying the diversity of plant-associated saprophytic bacteria and their role in host health and plant-pathogen interactions.</title>
        <authorList>
            <person name="Potnis N."/>
        </authorList>
    </citation>
    <scope>NUCLEOTIDE SEQUENCE [LARGE SCALE GENOMIC DNA]</scope>
    <source>
        <strain evidence="1 2">CFBP 7922</strain>
    </source>
</reference>
<dbReference type="Proteomes" id="UP000576603">
    <property type="component" value="Unassembled WGS sequence"/>
</dbReference>